<keyword evidence="7" id="KW-0251">Elongation factor</keyword>
<evidence type="ECO:0000256" key="5">
    <source>
        <dbReference type="ARBA" id="ARBA00022737"/>
    </source>
</evidence>
<evidence type="ECO:0000256" key="6">
    <source>
        <dbReference type="ARBA" id="ARBA00022741"/>
    </source>
</evidence>
<organism evidence="13 14">
    <name type="scientific">Durusdinium trenchii</name>
    <dbReference type="NCBI Taxonomy" id="1381693"/>
    <lineage>
        <taxon>Eukaryota</taxon>
        <taxon>Sar</taxon>
        <taxon>Alveolata</taxon>
        <taxon>Dinophyceae</taxon>
        <taxon>Suessiales</taxon>
        <taxon>Symbiodiniaceae</taxon>
        <taxon>Durusdinium</taxon>
    </lineage>
</organism>
<dbReference type="Pfam" id="PF24987">
    <property type="entry name" value="HEAT_EF3_N"/>
    <property type="match status" value="1"/>
</dbReference>
<evidence type="ECO:0000313" key="14">
    <source>
        <dbReference type="Proteomes" id="UP001642484"/>
    </source>
</evidence>
<dbReference type="PROSITE" id="PS00211">
    <property type="entry name" value="ABC_TRANSPORTER_1"/>
    <property type="match status" value="1"/>
</dbReference>
<comment type="catalytic activity">
    <reaction evidence="10">
        <text>ATP + H2O = ADP + phosphate + H(+)</text>
        <dbReference type="Rhea" id="RHEA:13065"/>
        <dbReference type="ChEBI" id="CHEBI:15377"/>
        <dbReference type="ChEBI" id="CHEBI:15378"/>
        <dbReference type="ChEBI" id="CHEBI:30616"/>
        <dbReference type="ChEBI" id="CHEBI:43474"/>
        <dbReference type="ChEBI" id="CHEBI:456216"/>
    </reaction>
</comment>
<dbReference type="InterPro" id="IPR011989">
    <property type="entry name" value="ARM-like"/>
</dbReference>
<dbReference type="InterPro" id="IPR003439">
    <property type="entry name" value="ABC_transporter-like_ATP-bd"/>
</dbReference>
<reference evidence="13 14" key="1">
    <citation type="submission" date="2024-02" db="EMBL/GenBank/DDBJ databases">
        <authorList>
            <person name="Chen Y."/>
            <person name="Shah S."/>
            <person name="Dougan E. K."/>
            <person name="Thang M."/>
            <person name="Chan C."/>
        </authorList>
    </citation>
    <scope>NUCLEOTIDE SEQUENCE [LARGE SCALE GENOMIC DNA]</scope>
</reference>
<feature type="region of interest" description="Disordered" evidence="11">
    <location>
        <begin position="1"/>
        <end position="26"/>
    </location>
</feature>
<evidence type="ECO:0000256" key="1">
    <source>
        <dbReference type="ARBA" id="ARBA00004496"/>
    </source>
</evidence>
<feature type="region of interest" description="Disordered" evidence="11">
    <location>
        <begin position="1075"/>
        <end position="1094"/>
    </location>
</feature>
<evidence type="ECO:0000256" key="11">
    <source>
        <dbReference type="SAM" id="MobiDB-lite"/>
    </source>
</evidence>
<dbReference type="SUPFAM" id="SSF48371">
    <property type="entry name" value="ARM repeat"/>
    <property type="match status" value="1"/>
</dbReference>
<keyword evidence="8" id="KW-0067">ATP-binding</keyword>
<dbReference type="PANTHER" id="PTHR19211:SF5">
    <property type="entry name" value="ELONGATION FACTOR 3A-RELATED"/>
    <property type="match status" value="1"/>
</dbReference>
<dbReference type="InterPro" id="IPR027417">
    <property type="entry name" value="P-loop_NTPase"/>
</dbReference>
<comment type="pathway">
    <text evidence="2">Protein biosynthesis; polypeptide chain elongation.</text>
</comment>
<dbReference type="CDD" id="cd03221">
    <property type="entry name" value="ABCF_EF-3"/>
    <property type="match status" value="1"/>
</dbReference>
<dbReference type="InterPro" id="IPR003593">
    <property type="entry name" value="AAA+_ATPase"/>
</dbReference>
<comment type="subcellular location">
    <subcellularLocation>
        <location evidence="1">Cytoplasm</location>
    </subcellularLocation>
</comment>
<dbReference type="EMBL" id="CAXAMN010026639">
    <property type="protein sequence ID" value="CAK9104629.1"/>
    <property type="molecule type" value="Genomic_DNA"/>
</dbReference>
<dbReference type="InterPro" id="IPR050611">
    <property type="entry name" value="ABCF"/>
</dbReference>
<dbReference type="Gene3D" id="3.40.50.300">
    <property type="entry name" value="P-loop containing nucleotide triphosphate hydrolases"/>
    <property type="match status" value="2"/>
</dbReference>
<dbReference type="InterPro" id="IPR047038">
    <property type="entry name" value="eEF3_chromodomain-like_sf"/>
</dbReference>
<keyword evidence="9" id="KW-0648">Protein biosynthesis</keyword>
<accession>A0ABP0RXF0</accession>
<evidence type="ECO:0000256" key="8">
    <source>
        <dbReference type="ARBA" id="ARBA00022840"/>
    </source>
</evidence>
<feature type="compositionally biased region" description="Basic and acidic residues" evidence="11">
    <location>
        <begin position="116"/>
        <end position="130"/>
    </location>
</feature>
<dbReference type="Gene3D" id="1.25.10.10">
    <property type="entry name" value="Leucine-rich Repeat Variant"/>
    <property type="match status" value="2"/>
</dbReference>
<comment type="caution">
    <text evidence="13">The sequence shown here is derived from an EMBL/GenBank/DDBJ whole genome shotgun (WGS) entry which is preliminary data.</text>
</comment>
<comment type="similarity">
    <text evidence="3">Belongs to the ABC transporter superfamily. ABCF family. EF3 subfamily.</text>
</comment>
<gene>
    <name evidence="13" type="ORF">CCMP2556_LOCUS49031</name>
</gene>
<dbReference type="Pfam" id="PF00005">
    <property type="entry name" value="ABC_tran"/>
    <property type="match status" value="2"/>
</dbReference>
<feature type="domain" description="ABC transporter" evidence="12">
    <location>
        <begin position="852"/>
        <end position="1072"/>
    </location>
</feature>
<dbReference type="PROSITE" id="PS50893">
    <property type="entry name" value="ABC_TRANSPORTER_2"/>
    <property type="match status" value="1"/>
</dbReference>
<evidence type="ECO:0000256" key="7">
    <source>
        <dbReference type="ARBA" id="ARBA00022768"/>
    </source>
</evidence>
<evidence type="ECO:0000256" key="2">
    <source>
        <dbReference type="ARBA" id="ARBA00004815"/>
    </source>
</evidence>
<protein>
    <recommendedName>
        <fullName evidence="12">ABC transporter domain-containing protein</fullName>
    </recommendedName>
</protein>
<evidence type="ECO:0000256" key="3">
    <source>
        <dbReference type="ARBA" id="ARBA00011054"/>
    </source>
</evidence>
<proteinExistence type="inferred from homology"/>
<evidence type="ECO:0000256" key="9">
    <source>
        <dbReference type="ARBA" id="ARBA00022917"/>
    </source>
</evidence>
<name>A0ABP0RXF0_9DINO</name>
<dbReference type="InterPro" id="IPR017871">
    <property type="entry name" value="ABC_transporter-like_CS"/>
</dbReference>
<dbReference type="InterPro" id="IPR016024">
    <property type="entry name" value="ARM-type_fold"/>
</dbReference>
<sequence length="1436" mass="158070">MSRFDAAANKAARTAGVTAAPKPKAKVASKAAAVKVAPKSKASAPPPKLTTLEDKKKFVKMWEMKIDDKDCEVQAEANKKAKKDLETALKKLQTDETYLKVKEEIKEMELQGKREAERAALEKNSQKADAKAAAPKVEMRKATEETEEASEELLRELEAQLHSTGKDAAFWKAGALASLEILSSATPFVLPQLPVLVDLFADSKLGAPAQKAAKAIVSHLQPKGHGIASEVLPTLLAGMQDKRWKVKAACIDVLLPCLHQMFEFTPAQLAESLPQILTRLAEAALEVRAEIRSATNAVLREIGNLVASPEIKKLSQDLVTALAEPTNQKHTQDVLARMGNQTFMSLIDAASLSLLMPIVVRGLREREPASKKWSAQIFGSTSQLVQNVDFIKPYLPMVAPMLEQALFDPVSEVKREAAKTFGVMEQVLPDYSQNKLLPWLFNKLRKGEQGEQTGAALALAETLVKMDKDLAATFIGELCAGATDAHWPVRRGFLELMDTMPQAMKMEFVPYIESLFPAMLMSITGEKDQNEDPGHRAALALVQRFGDLCPHSLLDGFEGAYCCTLQSDSPEETARNAVTREKTVVLLGKVAEKILEHKKFGQDLLSTEDCSNKATRERVLLLILLARFDADASVKRVANGLWKTAGGAPKVQKAIMPNMTRFLERLRGGDRGPGAQKLALEVVDQLVKSGDMEALEGEVPEVSRRSFPPTPERAPEGSLAALVVHGLEPDAKEEEAGGHKHMDAAAAASTARVVINKEERLSKLVPCVRQHMAAIAASIVVEGQKNKHFNGKKQMSTMTEDFTTALTLSKEVGEAPSLDELPSIAEAVVRAVMGDAFDAHADGADQDDEILLRVENLLLMYGAGHLLLKDTTLEMKKNCRYGVVGHNGAGKTTLMKEIAAHRIVGMPPDLKCVHVDDSKLGEMSDSYLNALEYCIKMAKDIGVNAAGRETLLKVGFDEAKLNDPVAELSTGWRMRLTLAVSMLKHADLVLLDEPTNHLDEESVQWLSDYILSITSSSVMVISHEPKFLNKICTHVVAYVDKKLEYTEGNFDIFAQKKGLSKEQIDAMLSGNLSFDTKKEGDEDEDAGDAPKVAAPVAGPPKLTFPIPGSMEGVKTGSKSVLELRHVSFRYSKDKDYLLQDCCGKLSLSSRVAVCGRNGCGKSTLMTLLCSEHSPSENTDGHHGEVWRHHNLRLAYMKQDHLKALGPFFDTSPFVYITERFKEGYDGDLQRRLIEPEDEEEALRRKELAKQYGKYGNEVGELVSRTKVGNHLAYEVRWDGLDDPKQNTVEPISKLKAMGLDKVIIACDERIAAKAAGLDQRPLTRREIVRHCEAFGIDEEMCCNRQIRGFSAGQKVRLSLAAMFWTKPHFIALDEPTNYLDVETVDALGKALTNFRGGIIMIEPKTDFVERICNEKWLIEDGKMKVEKLNNGVKRQA</sequence>
<keyword evidence="4" id="KW-0963">Cytoplasm</keyword>
<dbReference type="Proteomes" id="UP001642484">
    <property type="component" value="Unassembled WGS sequence"/>
</dbReference>
<keyword evidence="6" id="KW-0547">Nucleotide-binding</keyword>
<dbReference type="SUPFAM" id="SSF52540">
    <property type="entry name" value="P-loop containing nucleoside triphosphate hydrolases"/>
    <property type="match status" value="2"/>
</dbReference>
<feature type="region of interest" description="Disordered" evidence="11">
    <location>
        <begin position="116"/>
        <end position="138"/>
    </location>
</feature>
<dbReference type="Pfam" id="PF24984">
    <property type="entry name" value="HEAT_EF3_GNC1"/>
    <property type="match status" value="1"/>
</dbReference>
<evidence type="ECO:0000256" key="10">
    <source>
        <dbReference type="ARBA" id="ARBA00049360"/>
    </source>
</evidence>
<keyword evidence="14" id="KW-1185">Reference proteome</keyword>
<dbReference type="SMART" id="SM00382">
    <property type="entry name" value="AAA"/>
    <property type="match status" value="2"/>
</dbReference>
<evidence type="ECO:0000313" key="13">
    <source>
        <dbReference type="EMBL" id="CAK9104629.1"/>
    </source>
</evidence>
<keyword evidence="5" id="KW-0677">Repeat</keyword>
<dbReference type="PANTHER" id="PTHR19211">
    <property type="entry name" value="ATP-BINDING TRANSPORT PROTEIN-RELATED"/>
    <property type="match status" value="1"/>
</dbReference>
<evidence type="ECO:0000256" key="4">
    <source>
        <dbReference type="ARBA" id="ARBA00022490"/>
    </source>
</evidence>
<evidence type="ECO:0000259" key="12">
    <source>
        <dbReference type="PROSITE" id="PS50893"/>
    </source>
</evidence>
<dbReference type="Gene3D" id="2.40.50.990">
    <property type="match status" value="1"/>
</dbReference>